<name>A0A098EKN2_9BACL</name>
<evidence type="ECO:0000256" key="1">
    <source>
        <dbReference type="SAM" id="Phobius"/>
    </source>
</evidence>
<keyword evidence="1" id="KW-0812">Transmembrane</keyword>
<sequence length="38" mass="4602">MRNMVYENTQKLNRQALLFVALHTLVILNFVIDFEFFI</sequence>
<gene>
    <name evidence="2" type="ORF">BN1080_01818</name>
</gene>
<reference evidence="2 3" key="1">
    <citation type="submission" date="2014-09" db="EMBL/GenBank/DDBJ databases">
        <authorList>
            <person name="Urmite Genomes Urmite Genomes"/>
        </authorList>
    </citation>
    <scope>NUCLEOTIDE SEQUENCE [LARGE SCALE GENOMIC DNA]</scope>
    <source>
        <strain evidence="2 3">ES2</strain>
    </source>
</reference>
<keyword evidence="1" id="KW-0472">Membrane</keyword>
<keyword evidence="3" id="KW-1185">Reference proteome</keyword>
<keyword evidence="1" id="KW-1133">Transmembrane helix</keyword>
<accession>A0A098EKN2</accession>
<protein>
    <submittedName>
        <fullName evidence="2">Uncharacterized protein</fullName>
    </submittedName>
</protein>
<organism evidence="2 3">
    <name type="scientific">Planococcus massiliensis</name>
    <dbReference type="NCBI Taxonomy" id="1499687"/>
    <lineage>
        <taxon>Bacteria</taxon>
        <taxon>Bacillati</taxon>
        <taxon>Bacillota</taxon>
        <taxon>Bacilli</taxon>
        <taxon>Bacillales</taxon>
        <taxon>Caryophanaceae</taxon>
        <taxon>Planococcus</taxon>
    </lineage>
</organism>
<feature type="transmembrane region" description="Helical" evidence="1">
    <location>
        <begin position="12"/>
        <end position="32"/>
    </location>
</feature>
<proteinExistence type="predicted"/>
<evidence type="ECO:0000313" key="2">
    <source>
        <dbReference type="EMBL" id="CEG22883.1"/>
    </source>
</evidence>
<dbReference type="EMBL" id="CCXS01000001">
    <property type="protein sequence ID" value="CEG22883.1"/>
    <property type="molecule type" value="Genomic_DNA"/>
</dbReference>
<evidence type="ECO:0000313" key="3">
    <source>
        <dbReference type="Proteomes" id="UP000043699"/>
    </source>
</evidence>
<dbReference type="AlphaFoldDB" id="A0A098EKN2"/>
<dbReference type="Proteomes" id="UP000043699">
    <property type="component" value="Unassembled WGS sequence"/>
</dbReference>